<sequence>MNLKFSFTIIVLVFVQHKEEYSRSSKKQVVDMASHDHDFGEPWRVTEETWRGHGGGHGGGHGFFCGGGHGGGEEKSTDPTHENGRIWWSYNFQSETWWEEWSGVDMSMLQSWEEEEHGGQQLRGGGPSSLGRTWRTWRG</sequence>
<evidence type="ECO:0000256" key="1">
    <source>
        <dbReference type="SAM" id="MobiDB-lite"/>
    </source>
</evidence>
<evidence type="ECO:0000256" key="2">
    <source>
        <dbReference type="SAM" id="SignalP"/>
    </source>
</evidence>
<evidence type="ECO:0000313" key="3">
    <source>
        <dbReference type="EMBL" id="GFT59524.1"/>
    </source>
</evidence>
<comment type="caution">
    <text evidence="3">The sequence shown here is derived from an EMBL/GenBank/DDBJ whole genome shotgun (WGS) entry which is preliminary data.</text>
</comment>
<dbReference type="AlphaFoldDB" id="A0A8X6P9T6"/>
<protein>
    <submittedName>
        <fullName evidence="3">Uncharacterized protein</fullName>
    </submittedName>
</protein>
<keyword evidence="2" id="KW-0732">Signal</keyword>
<organism evidence="3 4">
    <name type="scientific">Nephila pilipes</name>
    <name type="common">Giant wood spider</name>
    <name type="synonym">Nephila maculata</name>
    <dbReference type="NCBI Taxonomy" id="299642"/>
    <lineage>
        <taxon>Eukaryota</taxon>
        <taxon>Metazoa</taxon>
        <taxon>Ecdysozoa</taxon>
        <taxon>Arthropoda</taxon>
        <taxon>Chelicerata</taxon>
        <taxon>Arachnida</taxon>
        <taxon>Araneae</taxon>
        <taxon>Araneomorphae</taxon>
        <taxon>Entelegynae</taxon>
        <taxon>Araneoidea</taxon>
        <taxon>Nephilidae</taxon>
        <taxon>Nephila</taxon>
    </lineage>
</organism>
<keyword evidence="4" id="KW-1185">Reference proteome</keyword>
<dbReference type="Proteomes" id="UP000887013">
    <property type="component" value="Unassembled WGS sequence"/>
</dbReference>
<reference evidence="3" key="1">
    <citation type="submission" date="2020-08" db="EMBL/GenBank/DDBJ databases">
        <title>Multicomponent nature underlies the extraordinary mechanical properties of spider dragline silk.</title>
        <authorList>
            <person name="Kono N."/>
            <person name="Nakamura H."/>
            <person name="Mori M."/>
            <person name="Yoshida Y."/>
            <person name="Ohtoshi R."/>
            <person name="Malay A.D."/>
            <person name="Moran D.A.P."/>
            <person name="Tomita M."/>
            <person name="Numata K."/>
            <person name="Arakawa K."/>
        </authorList>
    </citation>
    <scope>NUCLEOTIDE SEQUENCE</scope>
</reference>
<gene>
    <name evidence="3" type="ORF">NPIL_486851</name>
</gene>
<accession>A0A8X6P9T6</accession>
<feature type="chain" id="PRO_5036475926" evidence="2">
    <location>
        <begin position="18"/>
        <end position="139"/>
    </location>
</feature>
<feature type="region of interest" description="Disordered" evidence="1">
    <location>
        <begin position="113"/>
        <end position="139"/>
    </location>
</feature>
<dbReference type="EMBL" id="BMAW01067387">
    <property type="protein sequence ID" value="GFT59524.1"/>
    <property type="molecule type" value="Genomic_DNA"/>
</dbReference>
<feature type="signal peptide" evidence="2">
    <location>
        <begin position="1"/>
        <end position="17"/>
    </location>
</feature>
<name>A0A8X6P9T6_NEPPI</name>
<proteinExistence type="predicted"/>
<evidence type="ECO:0000313" key="4">
    <source>
        <dbReference type="Proteomes" id="UP000887013"/>
    </source>
</evidence>